<proteinExistence type="predicted"/>
<protein>
    <submittedName>
        <fullName evidence="1">Uncharacterized protein</fullName>
    </submittedName>
</protein>
<organism evidence="1 2">
    <name type="scientific">Ceraceosorus bombacis</name>
    <dbReference type="NCBI Taxonomy" id="401625"/>
    <lineage>
        <taxon>Eukaryota</taxon>
        <taxon>Fungi</taxon>
        <taxon>Dikarya</taxon>
        <taxon>Basidiomycota</taxon>
        <taxon>Ustilaginomycotina</taxon>
        <taxon>Exobasidiomycetes</taxon>
        <taxon>Ceraceosorales</taxon>
        <taxon>Ceraceosoraceae</taxon>
        <taxon>Ceraceosorus</taxon>
    </lineage>
</organism>
<accession>A0A0P1BIX8</accession>
<dbReference type="Proteomes" id="UP000054845">
    <property type="component" value="Unassembled WGS sequence"/>
</dbReference>
<dbReference type="STRING" id="401625.A0A0P1BIX8"/>
<dbReference type="AlphaFoldDB" id="A0A0P1BIX8"/>
<dbReference type="OrthoDB" id="2536866at2759"/>
<keyword evidence="2" id="KW-1185">Reference proteome</keyword>
<dbReference type="EMBL" id="CCYA01000278">
    <property type="protein sequence ID" value="CEH16080.1"/>
    <property type="molecule type" value="Genomic_DNA"/>
</dbReference>
<evidence type="ECO:0000313" key="2">
    <source>
        <dbReference type="Proteomes" id="UP000054845"/>
    </source>
</evidence>
<name>A0A0P1BIX8_9BASI</name>
<reference evidence="1 2" key="1">
    <citation type="submission" date="2014-09" db="EMBL/GenBank/DDBJ databases">
        <authorList>
            <person name="Magalhaes I.L.F."/>
            <person name="Oliveira U."/>
            <person name="Santos F.R."/>
            <person name="Vidigal T.H.D.A."/>
            <person name="Brescovit A.D."/>
            <person name="Santos A.J."/>
        </authorList>
    </citation>
    <scope>NUCLEOTIDE SEQUENCE [LARGE SCALE GENOMIC DNA]</scope>
</reference>
<sequence>MPGQESTNRLKMLLPTATWMDILGWLAHPSLEKDDQMRGWEHIHDTVRFVSKDLYLAVSMHLLRSRYLDSYERLVRPPYTSDPYPVTSFSTGLSASSSLSQAPPAYSASSLPSTATSSAHISSQSIFASPSRREAHTLDLYVAAALKRELEDAESDMMIADTSMQDIFTILQPQSRLEDLVMDYGTIEHTMHLYTS</sequence>
<evidence type="ECO:0000313" key="1">
    <source>
        <dbReference type="EMBL" id="CEH16080.1"/>
    </source>
</evidence>